<organism evidence="2 3">
    <name type="scientific">Balaenoptera acutorostrata</name>
    <name type="common">Common minke whale</name>
    <name type="synonym">Balaena rostrata</name>
    <dbReference type="NCBI Taxonomy" id="9767"/>
    <lineage>
        <taxon>Eukaryota</taxon>
        <taxon>Metazoa</taxon>
        <taxon>Chordata</taxon>
        <taxon>Craniata</taxon>
        <taxon>Vertebrata</taxon>
        <taxon>Euteleostomi</taxon>
        <taxon>Mammalia</taxon>
        <taxon>Eutheria</taxon>
        <taxon>Laurasiatheria</taxon>
        <taxon>Artiodactyla</taxon>
        <taxon>Whippomorpha</taxon>
        <taxon>Cetacea</taxon>
        <taxon>Mysticeti</taxon>
        <taxon>Balaenopteridae</taxon>
        <taxon>Balaenoptera</taxon>
    </lineage>
</organism>
<dbReference type="Proteomes" id="UP001652580">
    <property type="component" value="Chromosome 1"/>
</dbReference>
<accession>A0A452CL80</accession>
<dbReference type="GeneID" id="114238583"/>
<feature type="region of interest" description="Disordered" evidence="1">
    <location>
        <begin position="103"/>
        <end position="140"/>
    </location>
</feature>
<protein>
    <submittedName>
        <fullName evidence="3">Uncharacterized protein LOC114238583 isoform X1</fullName>
    </submittedName>
</protein>
<dbReference type="RefSeq" id="XP_028023766.2">
    <property type="nucleotide sequence ID" value="XM_028167965.2"/>
</dbReference>
<reference evidence="3" key="2">
    <citation type="submission" date="2025-08" db="UniProtKB">
        <authorList>
            <consortium name="RefSeq"/>
        </authorList>
    </citation>
    <scope>IDENTIFICATION</scope>
</reference>
<name>A0A452CL80_BALAC</name>
<reference evidence="2" key="1">
    <citation type="submission" date="2025-05" db="UniProtKB">
        <authorList>
            <consortium name="RefSeq"/>
        </authorList>
    </citation>
    <scope>NUCLEOTIDE SEQUENCE [LARGE SCALE GENOMIC DNA]</scope>
</reference>
<feature type="region of interest" description="Disordered" evidence="1">
    <location>
        <begin position="69"/>
        <end position="88"/>
    </location>
</feature>
<gene>
    <name evidence="3" type="primary">LOC114238583</name>
</gene>
<sequence length="238" mass="25285">MGGGWQGMRAPSWRGSWGAPGVRLPASQWQCQQHGGCTSCSPAFSMGPTACGALPPLLHQQSVVSATEIPRGASQGSPSQGHGGWVVRRGLCPGGTRGLASGQECTAGSGPLLGPTDPGLPSTRHPVSSPSSGGDQAMDGRHYQTVLDRRTRSNRVWWWVTFEHRYQTVLESSREIQHCPVRCPQRPRYASARGRGTDVSAPQPAGGTQAWRAGQSSFSSFPATSTHRGCRGRAWALC</sequence>
<feature type="compositionally biased region" description="Polar residues" evidence="1">
    <location>
        <begin position="125"/>
        <end position="134"/>
    </location>
</feature>
<dbReference type="InParanoid" id="A0A452CL80"/>
<feature type="region of interest" description="Disordered" evidence="1">
    <location>
        <begin position="188"/>
        <end position="212"/>
    </location>
</feature>
<dbReference type="AlphaFoldDB" id="A0A452CL80"/>
<proteinExistence type="predicted"/>
<keyword evidence="2" id="KW-1185">Reference proteome</keyword>
<evidence type="ECO:0000313" key="3">
    <source>
        <dbReference type="RefSeq" id="XP_028023766.2"/>
    </source>
</evidence>
<evidence type="ECO:0000313" key="2">
    <source>
        <dbReference type="Proteomes" id="UP001652580"/>
    </source>
</evidence>
<feature type="compositionally biased region" description="Low complexity" evidence="1">
    <location>
        <begin position="108"/>
        <end position="123"/>
    </location>
</feature>
<evidence type="ECO:0000256" key="1">
    <source>
        <dbReference type="SAM" id="MobiDB-lite"/>
    </source>
</evidence>